<dbReference type="AlphaFoldDB" id="A0A9P4I146"/>
<protein>
    <recommendedName>
        <fullName evidence="3">NGG1p interacting factor 3</fullName>
    </recommendedName>
</protein>
<reference evidence="1" key="1">
    <citation type="journal article" date="2020" name="Stud. Mycol.">
        <title>101 Dothideomycetes genomes: a test case for predicting lifestyles and emergence of pathogens.</title>
        <authorList>
            <person name="Haridas S."/>
            <person name="Albert R."/>
            <person name="Binder M."/>
            <person name="Bloem J."/>
            <person name="Labutti K."/>
            <person name="Salamov A."/>
            <person name="Andreopoulos B."/>
            <person name="Baker S."/>
            <person name="Barry K."/>
            <person name="Bills G."/>
            <person name="Bluhm B."/>
            <person name="Cannon C."/>
            <person name="Castanera R."/>
            <person name="Culley D."/>
            <person name="Daum C."/>
            <person name="Ezra D."/>
            <person name="Gonzalez J."/>
            <person name="Henrissat B."/>
            <person name="Kuo A."/>
            <person name="Liang C."/>
            <person name="Lipzen A."/>
            <person name="Lutzoni F."/>
            <person name="Magnuson J."/>
            <person name="Mondo S."/>
            <person name="Nolan M."/>
            <person name="Ohm R."/>
            <person name="Pangilinan J."/>
            <person name="Park H.-J."/>
            <person name="Ramirez L."/>
            <person name="Alfaro M."/>
            <person name="Sun H."/>
            <person name="Tritt A."/>
            <person name="Yoshinaga Y."/>
            <person name="Zwiers L.-H."/>
            <person name="Turgeon B."/>
            <person name="Goodwin S."/>
            <person name="Spatafora J."/>
            <person name="Crous P."/>
            <person name="Grigoriev I."/>
        </authorList>
    </citation>
    <scope>NUCLEOTIDE SEQUENCE</scope>
    <source>
        <strain evidence="1">CBS 121410</strain>
    </source>
</reference>
<proteinExistence type="predicted"/>
<gene>
    <name evidence="1" type="ORF">K490DRAFT_36149</name>
</gene>
<name>A0A9P4I146_9PEZI</name>
<keyword evidence="2" id="KW-1185">Reference proteome</keyword>
<evidence type="ECO:0000313" key="1">
    <source>
        <dbReference type="EMBL" id="KAF2090302.1"/>
    </source>
</evidence>
<accession>A0A9P4I146</accession>
<comment type="caution">
    <text evidence="1">The sequence shown here is derived from an EMBL/GenBank/DDBJ whole genome shotgun (WGS) entry which is preliminary data.</text>
</comment>
<evidence type="ECO:0008006" key="3">
    <source>
        <dbReference type="Google" id="ProtNLM"/>
    </source>
</evidence>
<dbReference type="SUPFAM" id="SSF102705">
    <property type="entry name" value="NIF3 (NGG1p interacting factor 3)-like"/>
    <property type="match status" value="1"/>
</dbReference>
<dbReference type="EMBL" id="ML978713">
    <property type="protein sequence ID" value="KAF2090302.1"/>
    <property type="molecule type" value="Genomic_DNA"/>
</dbReference>
<dbReference type="Proteomes" id="UP000799776">
    <property type="component" value="Unassembled WGS sequence"/>
</dbReference>
<dbReference type="OrthoDB" id="2592744at2759"/>
<evidence type="ECO:0000313" key="2">
    <source>
        <dbReference type="Proteomes" id="UP000799776"/>
    </source>
</evidence>
<organism evidence="1 2">
    <name type="scientific">Saccharata proteae CBS 121410</name>
    <dbReference type="NCBI Taxonomy" id="1314787"/>
    <lineage>
        <taxon>Eukaryota</taxon>
        <taxon>Fungi</taxon>
        <taxon>Dikarya</taxon>
        <taxon>Ascomycota</taxon>
        <taxon>Pezizomycotina</taxon>
        <taxon>Dothideomycetes</taxon>
        <taxon>Dothideomycetes incertae sedis</taxon>
        <taxon>Botryosphaeriales</taxon>
        <taxon>Saccharataceae</taxon>
        <taxon>Saccharata</taxon>
    </lineage>
</organism>
<sequence length="245" mass="26898">MLPTHAQVAETLQSHFPSLSSDVSFLWHHPHQRHYDPAGIRTSHIVLSVAPTPGFYALINNPFLEQPPLAFLHRPWTLDRAAMRRRVAVLSSHTGFDSALTMGWNTALAGRLGLGVEGAREFGGAGQVVQGDGEGRSVAVVAIMNAFHADVVDRVLDAARGQGWVVDGGEVLYLTGQTRLSGMAAAAEAGMPVLCVGHKACEEWGIRFLAGRLREKYPKLEVQEVYEEEEPRRKGEEKEMVEVWP</sequence>
<dbReference type="InterPro" id="IPR036069">
    <property type="entry name" value="DUF34/NIF3_sf"/>
</dbReference>